<evidence type="ECO:0000313" key="1">
    <source>
        <dbReference type="EMBL" id="CEM51269.1"/>
    </source>
</evidence>
<proteinExistence type="predicted"/>
<accession>A0A0G4I2Z8</accession>
<organism evidence="1">
    <name type="scientific">Chromera velia CCMP2878</name>
    <dbReference type="NCBI Taxonomy" id="1169474"/>
    <lineage>
        <taxon>Eukaryota</taxon>
        <taxon>Sar</taxon>
        <taxon>Alveolata</taxon>
        <taxon>Colpodellida</taxon>
        <taxon>Chromeraceae</taxon>
        <taxon>Chromera</taxon>
    </lineage>
</organism>
<reference evidence="1" key="1">
    <citation type="submission" date="2014-11" db="EMBL/GenBank/DDBJ databases">
        <authorList>
            <person name="Otto D Thomas"/>
            <person name="Naeem Raeece"/>
        </authorList>
    </citation>
    <scope>NUCLEOTIDE SEQUENCE</scope>
</reference>
<dbReference type="EMBL" id="CDMZ01004897">
    <property type="protein sequence ID" value="CEM51269.1"/>
    <property type="molecule type" value="Genomic_DNA"/>
</dbReference>
<dbReference type="AlphaFoldDB" id="A0A0G4I2Z8"/>
<dbReference type="VEuPathDB" id="CryptoDB:Cvel_10509"/>
<gene>
    <name evidence="1" type="ORF">Cvel_10509</name>
</gene>
<name>A0A0G4I2Z8_9ALVE</name>
<protein>
    <submittedName>
        <fullName evidence="1">Uncharacterized protein</fullName>
    </submittedName>
</protein>
<sequence length="448" mass="51538">MKRGLPRSLVRWVLQHKWIVLFFTWWTAVLLGTLLMVRSQLRAATDKARHLEEKVEQILSCVSRREKALSKTQIRFKNPCVMESCPRHNPQYSAAEAAQAEGGGEFSFGYLKEERFPLASPLEDLTRIPPSLDFSWCKLSEIEVPDHELAAARSYVSSRKIVFVGIVHNGLKTGLPNIIFSLWNIGRMFADFGMVFYENDSVDGTDEWLRRLAAKFPHRVVVKTEKLTSGVGAKEKHFQAVKTQETIPVPWQCGYVRHNALATYRNSALDLFLSSPFRSFDLTVSVDWDLGEFPIRPEHFLTNFVPRAPADWNYICAAGYQGQLFQWRTPFGLYDTLAYRDAQRPWGCMDHPSGPSGFVRFHQDELPWEDLRPVGTDFFRPVLLCSSGQVMVKTADLLESGCRWGSDPETGETEWVEFGRCLREFVEKKGRTEQNLGFWMNPYWATRY</sequence>